<dbReference type="Pfam" id="PF03682">
    <property type="entry name" value="UPF0158"/>
    <property type="match status" value="1"/>
</dbReference>
<name>X0ZYN2_9ZZZZ</name>
<organism evidence="1">
    <name type="scientific">marine sediment metagenome</name>
    <dbReference type="NCBI Taxonomy" id="412755"/>
    <lineage>
        <taxon>unclassified sequences</taxon>
        <taxon>metagenomes</taxon>
        <taxon>ecological metagenomes</taxon>
    </lineage>
</organism>
<comment type="caution">
    <text evidence="1">The sequence shown here is derived from an EMBL/GenBank/DDBJ whole genome shotgun (WGS) entry which is preliminary data.</text>
</comment>
<gene>
    <name evidence="1" type="ORF">S01H4_00876</name>
</gene>
<dbReference type="EMBL" id="BART01000139">
    <property type="protein sequence ID" value="GAG65573.1"/>
    <property type="molecule type" value="Genomic_DNA"/>
</dbReference>
<accession>X0ZYN2</accession>
<dbReference type="AlphaFoldDB" id="X0ZYN2"/>
<proteinExistence type="predicted"/>
<evidence type="ECO:0000313" key="1">
    <source>
        <dbReference type="EMBL" id="GAG65573.1"/>
    </source>
</evidence>
<sequence length="163" mass="19528">MKKLKVDLEMIANAMEDVDRTDMDYYLDKETGEVIITSEEAFEYAEEAEEDEDNIREDLPDWQKEDVKLAQDILFKNPDRYICIPERPPYKGYNLMVEFAEKVEDELLREKLSIALDGKGAFRRFKNVIADYPDYREKWFKFRDEKINKKVIEWLNSIEIKPI</sequence>
<dbReference type="InterPro" id="IPR005361">
    <property type="entry name" value="UPF0158"/>
</dbReference>
<reference evidence="1" key="1">
    <citation type="journal article" date="2014" name="Front. Microbiol.">
        <title>High frequency of phylogenetically diverse reductive dehalogenase-homologous genes in deep subseafloor sedimentary metagenomes.</title>
        <authorList>
            <person name="Kawai M."/>
            <person name="Futagami T."/>
            <person name="Toyoda A."/>
            <person name="Takaki Y."/>
            <person name="Nishi S."/>
            <person name="Hori S."/>
            <person name="Arai W."/>
            <person name="Tsubouchi T."/>
            <person name="Morono Y."/>
            <person name="Uchiyama I."/>
            <person name="Ito T."/>
            <person name="Fujiyama A."/>
            <person name="Inagaki F."/>
            <person name="Takami H."/>
        </authorList>
    </citation>
    <scope>NUCLEOTIDE SEQUENCE</scope>
    <source>
        <strain evidence="1">Expedition CK06-06</strain>
    </source>
</reference>
<protein>
    <submittedName>
        <fullName evidence="1">Uncharacterized protein</fullName>
    </submittedName>
</protein>